<dbReference type="EMBL" id="VSSQ01026716">
    <property type="protein sequence ID" value="MPM75576.1"/>
    <property type="molecule type" value="Genomic_DNA"/>
</dbReference>
<evidence type="ECO:0008006" key="2">
    <source>
        <dbReference type="Google" id="ProtNLM"/>
    </source>
</evidence>
<name>A0A645CF30_9ZZZZ</name>
<sequence length="126" mass="14493">MSPFVRAGRTETGLAQFIVDDYWSESSQNPHAYWPRLSTYVINNNVQKNTRFMQDGDFLRLKSFEIGWTIPAKLSDTLKLDKCRLYLSGTNLLLFSKFKLWDIEMGGNGLGYPLQRVFNIGANISF</sequence>
<evidence type="ECO:0000313" key="1">
    <source>
        <dbReference type="EMBL" id="MPM75576.1"/>
    </source>
</evidence>
<accession>A0A645CF30</accession>
<dbReference type="AlphaFoldDB" id="A0A645CF30"/>
<gene>
    <name evidence="1" type="ORF">SDC9_122570</name>
</gene>
<protein>
    <recommendedName>
        <fullName evidence="2">TonB-dependent receptor SusC</fullName>
    </recommendedName>
</protein>
<comment type="caution">
    <text evidence="1">The sequence shown here is derived from an EMBL/GenBank/DDBJ whole genome shotgun (WGS) entry which is preliminary data.</text>
</comment>
<reference evidence="1" key="1">
    <citation type="submission" date="2019-08" db="EMBL/GenBank/DDBJ databases">
        <authorList>
            <person name="Kucharzyk K."/>
            <person name="Murdoch R.W."/>
            <person name="Higgins S."/>
            <person name="Loffler F."/>
        </authorList>
    </citation>
    <scope>NUCLEOTIDE SEQUENCE</scope>
</reference>
<proteinExistence type="predicted"/>
<organism evidence="1">
    <name type="scientific">bioreactor metagenome</name>
    <dbReference type="NCBI Taxonomy" id="1076179"/>
    <lineage>
        <taxon>unclassified sequences</taxon>
        <taxon>metagenomes</taxon>
        <taxon>ecological metagenomes</taxon>
    </lineage>
</organism>